<reference evidence="2" key="2">
    <citation type="journal article" date="2015" name="Data Brief">
        <title>Shoot transcriptome of the giant reed, Arundo donax.</title>
        <authorList>
            <person name="Barrero R.A."/>
            <person name="Guerrero F.D."/>
            <person name="Moolhuijzen P."/>
            <person name="Goolsby J.A."/>
            <person name="Tidwell J."/>
            <person name="Bellgard S.E."/>
            <person name="Bellgard M.I."/>
        </authorList>
    </citation>
    <scope>NUCLEOTIDE SEQUENCE</scope>
    <source>
        <tissue evidence="2">Shoot tissue taken approximately 20 cm above the soil surface</tissue>
    </source>
</reference>
<evidence type="ECO:0000256" key="1">
    <source>
        <dbReference type="SAM" id="MobiDB-lite"/>
    </source>
</evidence>
<reference evidence="2" key="1">
    <citation type="submission" date="2014-09" db="EMBL/GenBank/DDBJ databases">
        <authorList>
            <person name="Magalhaes I.L.F."/>
            <person name="Oliveira U."/>
            <person name="Santos F.R."/>
            <person name="Vidigal T.H.D.A."/>
            <person name="Brescovit A.D."/>
            <person name="Santos A.J."/>
        </authorList>
    </citation>
    <scope>NUCLEOTIDE SEQUENCE</scope>
    <source>
        <tissue evidence="2">Shoot tissue taken approximately 20 cm above the soil surface</tissue>
    </source>
</reference>
<sequence length="61" mass="6131">MPRSQGPSRVAEQVDGAGVPRAGSGRRRCVGCSGTPHGDEVGGARVAGLVCPRPRAVASPH</sequence>
<accession>A0A0A8XVE4</accession>
<evidence type="ECO:0000313" key="2">
    <source>
        <dbReference type="EMBL" id="JAD16595.1"/>
    </source>
</evidence>
<dbReference type="EMBL" id="GBRH01281300">
    <property type="protein sequence ID" value="JAD16595.1"/>
    <property type="molecule type" value="Transcribed_RNA"/>
</dbReference>
<protein>
    <submittedName>
        <fullName evidence="2">Uncharacterized protein</fullName>
    </submittedName>
</protein>
<organism evidence="2">
    <name type="scientific">Arundo donax</name>
    <name type="common">Giant reed</name>
    <name type="synonym">Donax arundinaceus</name>
    <dbReference type="NCBI Taxonomy" id="35708"/>
    <lineage>
        <taxon>Eukaryota</taxon>
        <taxon>Viridiplantae</taxon>
        <taxon>Streptophyta</taxon>
        <taxon>Embryophyta</taxon>
        <taxon>Tracheophyta</taxon>
        <taxon>Spermatophyta</taxon>
        <taxon>Magnoliopsida</taxon>
        <taxon>Liliopsida</taxon>
        <taxon>Poales</taxon>
        <taxon>Poaceae</taxon>
        <taxon>PACMAD clade</taxon>
        <taxon>Arundinoideae</taxon>
        <taxon>Arundineae</taxon>
        <taxon>Arundo</taxon>
    </lineage>
</organism>
<feature type="region of interest" description="Disordered" evidence="1">
    <location>
        <begin position="1"/>
        <end position="44"/>
    </location>
</feature>
<name>A0A0A8XVE4_ARUDO</name>
<dbReference type="AlphaFoldDB" id="A0A0A8XVE4"/>
<proteinExistence type="predicted"/>